<reference evidence="1 2" key="2">
    <citation type="submission" date="2019-01" db="EMBL/GenBank/DDBJ databases">
        <title>Hymenobacter humicola sp. nov., isolated from soils in Antarctica.</title>
        <authorList>
            <person name="Sedlacek I."/>
            <person name="Holochova P."/>
            <person name="Kralova S."/>
            <person name="Pantucek R."/>
            <person name="Stankova E."/>
            <person name="Vrbovska V."/>
            <person name="Kristofova L."/>
            <person name="Svec P."/>
            <person name="Busse H.-J."/>
        </authorList>
    </citation>
    <scope>NUCLEOTIDE SEQUENCE [LARGE SCALE GENOMIC DNA]</scope>
    <source>
        <strain evidence="1 2">CCM 8852</strain>
    </source>
</reference>
<name>A0A418R0D1_9BACT</name>
<accession>A0A418R0D1</accession>
<protein>
    <recommendedName>
        <fullName evidence="3">STAS/SEC14 domain-containing protein</fullName>
    </recommendedName>
</protein>
<proteinExistence type="predicted"/>
<gene>
    <name evidence="1" type="ORF">D0T11_09205</name>
</gene>
<evidence type="ECO:0008006" key="3">
    <source>
        <dbReference type="Google" id="ProtNLM"/>
    </source>
</evidence>
<sequence length="133" mass="15269">MPPLPALPTPEVFISYDAANNWLYADWQGEHDQASARQCCGHIQAAMQRYPTGKLLNDNSNLSRSEVQLTEWGVNWLREMYAQGLRYMAWVYAPDYPGRQPSEMLVRYLDKPTVVAFDDVATACLWLSRQQGR</sequence>
<dbReference type="OrthoDB" id="893408at2"/>
<dbReference type="AlphaFoldDB" id="A0A418R0D1"/>
<dbReference type="Proteomes" id="UP000284250">
    <property type="component" value="Unassembled WGS sequence"/>
</dbReference>
<dbReference type="EMBL" id="QYCN01000011">
    <property type="protein sequence ID" value="RIY10828.1"/>
    <property type="molecule type" value="Genomic_DNA"/>
</dbReference>
<evidence type="ECO:0000313" key="1">
    <source>
        <dbReference type="EMBL" id="RIY10828.1"/>
    </source>
</evidence>
<dbReference type="RefSeq" id="WP_119655495.1">
    <property type="nucleotide sequence ID" value="NZ_JBHUOI010000025.1"/>
</dbReference>
<organism evidence="1 2">
    <name type="scientific">Hymenobacter rubripertinctus</name>
    <dbReference type="NCBI Taxonomy" id="2029981"/>
    <lineage>
        <taxon>Bacteria</taxon>
        <taxon>Pseudomonadati</taxon>
        <taxon>Bacteroidota</taxon>
        <taxon>Cytophagia</taxon>
        <taxon>Cytophagales</taxon>
        <taxon>Hymenobacteraceae</taxon>
        <taxon>Hymenobacter</taxon>
    </lineage>
</organism>
<keyword evidence="2" id="KW-1185">Reference proteome</keyword>
<comment type="caution">
    <text evidence="1">The sequence shown here is derived from an EMBL/GenBank/DDBJ whole genome shotgun (WGS) entry which is preliminary data.</text>
</comment>
<evidence type="ECO:0000313" key="2">
    <source>
        <dbReference type="Proteomes" id="UP000284250"/>
    </source>
</evidence>
<reference evidence="1 2" key="1">
    <citation type="submission" date="2018-09" db="EMBL/GenBank/DDBJ databases">
        <authorList>
            <person name="Zeman M."/>
            <person name="Pardy F."/>
        </authorList>
    </citation>
    <scope>NUCLEOTIDE SEQUENCE [LARGE SCALE GENOMIC DNA]</scope>
    <source>
        <strain evidence="1 2">CCM 8852</strain>
    </source>
</reference>